<accession>A0A103Y5L0</accession>
<dbReference type="GO" id="GO:0048367">
    <property type="term" value="P:shoot system development"/>
    <property type="evidence" value="ECO:0007669"/>
    <property type="project" value="InterPro"/>
</dbReference>
<comment type="caution">
    <text evidence="1">The sequence shown here is derived from an EMBL/GenBank/DDBJ whole genome shotgun (WGS) entry which is preliminary data.</text>
</comment>
<evidence type="ECO:0000313" key="1">
    <source>
        <dbReference type="EMBL" id="KVI02954.1"/>
    </source>
</evidence>
<dbReference type="PANTHER" id="PTHR33070:SF109">
    <property type="entry name" value="DOMAIN PROTEIN, PUTATIVE (DUF241)-RELATED"/>
    <property type="match status" value="1"/>
</dbReference>
<evidence type="ECO:0000313" key="2">
    <source>
        <dbReference type="Proteomes" id="UP000243975"/>
    </source>
</evidence>
<dbReference type="Proteomes" id="UP000243975">
    <property type="component" value="Unassembled WGS sequence"/>
</dbReference>
<dbReference type="Gramene" id="KVI02954">
    <property type="protein sequence ID" value="KVI02954"/>
    <property type="gene ID" value="Ccrd_018753"/>
</dbReference>
<dbReference type="STRING" id="59895.A0A103Y5L0"/>
<dbReference type="EMBL" id="LEKV01002610">
    <property type="protein sequence ID" value="KVI02954.1"/>
    <property type="molecule type" value="Genomic_DNA"/>
</dbReference>
<protein>
    <recommendedName>
        <fullName evidence="3">DUF241 domain-containing protein</fullName>
    </recommendedName>
</protein>
<keyword evidence="2" id="KW-1185">Reference proteome</keyword>
<dbReference type="AlphaFoldDB" id="A0A103Y5L0"/>
<dbReference type="OMA" id="CAYIIMA"/>
<dbReference type="PANTHER" id="PTHR33070">
    <property type="entry name" value="OS06G0725500 PROTEIN"/>
    <property type="match status" value="1"/>
</dbReference>
<organism evidence="1 2">
    <name type="scientific">Cynara cardunculus var. scolymus</name>
    <name type="common">Globe artichoke</name>
    <name type="synonym">Cynara scolymus</name>
    <dbReference type="NCBI Taxonomy" id="59895"/>
    <lineage>
        <taxon>Eukaryota</taxon>
        <taxon>Viridiplantae</taxon>
        <taxon>Streptophyta</taxon>
        <taxon>Embryophyta</taxon>
        <taxon>Tracheophyta</taxon>
        <taxon>Spermatophyta</taxon>
        <taxon>Magnoliopsida</taxon>
        <taxon>eudicotyledons</taxon>
        <taxon>Gunneridae</taxon>
        <taxon>Pentapetalae</taxon>
        <taxon>asterids</taxon>
        <taxon>campanulids</taxon>
        <taxon>Asterales</taxon>
        <taxon>Asteraceae</taxon>
        <taxon>Carduoideae</taxon>
        <taxon>Cardueae</taxon>
        <taxon>Carduinae</taxon>
        <taxon>Cynara</taxon>
    </lineage>
</organism>
<sequence>MDASASFSSSSTSVRHVRSISLPNQSHPSTLQVEEELTYLKTWETSSSSIATVDTVCGSLAALERLYTSVNDLLNLPLTQQALFTKDEKLVDELLDRSMRLLDVCGSIKDAMEQVREHVKNVQSALRRKKAYLTMDASSLRKLMKDANRAILALKKIDNKIGDNIALLNLDDHLSAVIRSLRDASAVSVSVFGSVLSLESIFLSKPKSTKWSVVSNLIRKGNRVSVNHPQISDEALESHIEVIQNPSSSSSSTSVRHVRSISLPSQSHPSTLQVEEELTYLKTWEASSSSMATVDTVCGSLVVLERLYTSVNNLLSLPLTQQALFTKDEKLVDELLDRSMKLLDVCGSIKDTMEQVKEHVKNVQSALRRKKSNLSMDASLLRKLMKDANRAISALKKSDNKTGDDIALLDLDHHLSTVIRSLRNAGEVSISIFGSVLSLKSIFVSKPKSTKWSVVSNLIWKGNTMSIDQPQISNEALESHIEVIQSSLECVFRTLMKTRVCLLNIRSH</sequence>
<evidence type="ECO:0008006" key="3">
    <source>
        <dbReference type="Google" id="ProtNLM"/>
    </source>
</evidence>
<gene>
    <name evidence="1" type="ORF">Ccrd_018753</name>
</gene>
<dbReference type="GO" id="GO:0048364">
    <property type="term" value="P:root development"/>
    <property type="evidence" value="ECO:0007669"/>
    <property type="project" value="InterPro"/>
</dbReference>
<name>A0A103Y5L0_CYNCS</name>
<dbReference type="InterPro" id="IPR004320">
    <property type="entry name" value="BPS1_pln"/>
</dbReference>
<proteinExistence type="predicted"/>
<reference evidence="1 2" key="1">
    <citation type="journal article" date="2016" name="Sci. Rep.">
        <title>The genome sequence of the outbreeding globe artichoke constructed de novo incorporating a phase-aware low-pass sequencing strategy of F1 progeny.</title>
        <authorList>
            <person name="Scaglione D."/>
            <person name="Reyes-Chin-Wo S."/>
            <person name="Acquadro A."/>
            <person name="Froenicke L."/>
            <person name="Portis E."/>
            <person name="Beitel C."/>
            <person name="Tirone M."/>
            <person name="Mauro R."/>
            <person name="Lo Monaco A."/>
            <person name="Mauromicale G."/>
            <person name="Faccioli P."/>
            <person name="Cattivelli L."/>
            <person name="Rieseberg L."/>
            <person name="Michelmore R."/>
            <person name="Lanteri S."/>
        </authorList>
    </citation>
    <scope>NUCLEOTIDE SEQUENCE [LARGE SCALE GENOMIC DNA]</scope>
    <source>
        <strain evidence="1">2C</strain>
    </source>
</reference>
<dbReference type="Pfam" id="PF03087">
    <property type="entry name" value="BPS1"/>
    <property type="match status" value="2"/>
</dbReference>